<comment type="caution">
    <text evidence="3">The sequence shown here is derived from an EMBL/GenBank/DDBJ whole genome shotgun (WGS) entry which is preliminary data.</text>
</comment>
<proteinExistence type="inferred from homology"/>
<evidence type="ECO:0000313" key="3">
    <source>
        <dbReference type="EMBL" id="GAA4328204.1"/>
    </source>
</evidence>
<dbReference type="PROSITE" id="PS51257">
    <property type="entry name" value="PROKAR_LIPOPROTEIN"/>
    <property type="match status" value="1"/>
</dbReference>
<dbReference type="CDD" id="cd07012">
    <property type="entry name" value="PBP2_Bug_TTT"/>
    <property type="match status" value="1"/>
</dbReference>
<feature type="signal peptide" evidence="2">
    <location>
        <begin position="1"/>
        <end position="32"/>
    </location>
</feature>
<dbReference type="PANTHER" id="PTHR42928">
    <property type="entry name" value="TRICARBOXYLATE-BINDING PROTEIN"/>
    <property type="match status" value="1"/>
</dbReference>
<sequence length="332" mass="34519">MNTLRRQLALGALALAGGCCCAILPAAAQAQAAYPARPISIVVSYPPGSDTDSIARMLGERLSQRLHQPVVVDNKPGAGGTLGNGFVGRAAPDGYTLLFTPNPFTTAPMVMRLSPAASYDVLHGFEPIIQIATQPLVLVAYPGVGAKSVPEMVAQARSGKALTYASPGAGSPMHIVGEWLNRAAGVKITHVPYRGVAPSVNDVVAGHVDTAWVTLGVVSQYTSQNRLIPLAIGDAKRSPLAPNVPTLVEAGYRDVVVGAWNGFFAPKGTPADLVRLLNGHLNEILKSPEVVAKLATFGALPVGGAPEVLAKTNANEYQVMGKLIKDLAITAD</sequence>
<accession>A0ABP8GPZ1</accession>
<keyword evidence="4" id="KW-1185">Reference proteome</keyword>
<name>A0ABP8GPZ1_9BURK</name>
<comment type="similarity">
    <text evidence="1">Belongs to the UPF0065 (bug) family.</text>
</comment>
<protein>
    <submittedName>
        <fullName evidence="3">Tripartite tricarboxylate transporter substrate binding protein</fullName>
    </submittedName>
</protein>
<dbReference type="PANTHER" id="PTHR42928:SF5">
    <property type="entry name" value="BLR1237 PROTEIN"/>
    <property type="match status" value="1"/>
</dbReference>
<dbReference type="SUPFAM" id="SSF53850">
    <property type="entry name" value="Periplasmic binding protein-like II"/>
    <property type="match status" value="1"/>
</dbReference>
<dbReference type="InterPro" id="IPR005064">
    <property type="entry name" value="BUG"/>
</dbReference>
<dbReference type="InterPro" id="IPR042100">
    <property type="entry name" value="Bug_dom1"/>
</dbReference>
<reference evidence="4" key="1">
    <citation type="journal article" date="2019" name="Int. J. Syst. Evol. Microbiol.">
        <title>The Global Catalogue of Microorganisms (GCM) 10K type strain sequencing project: providing services to taxonomists for standard genome sequencing and annotation.</title>
        <authorList>
            <consortium name="The Broad Institute Genomics Platform"/>
            <consortium name="The Broad Institute Genome Sequencing Center for Infectious Disease"/>
            <person name="Wu L."/>
            <person name="Ma J."/>
        </authorList>
    </citation>
    <scope>NUCLEOTIDE SEQUENCE [LARGE SCALE GENOMIC DNA]</scope>
    <source>
        <strain evidence="4">JCM 17804</strain>
    </source>
</reference>
<dbReference type="EMBL" id="BAABGJ010000001">
    <property type="protein sequence ID" value="GAA4328204.1"/>
    <property type="molecule type" value="Genomic_DNA"/>
</dbReference>
<dbReference type="Proteomes" id="UP001500975">
    <property type="component" value="Unassembled WGS sequence"/>
</dbReference>
<keyword evidence="2" id="KW-0732">Signal</keyword>
<evidence type="ECO:0000256" key="1">
    <source>
        <dbReference type="ARBA" id="ARBA00006987"/>
    </source>
</evidence>
<dbReference type="Gene3D" id="3.40.190.150">
    <property type="entry name" value="Bordetella uptake gene, domain 1"/>
    <property type="match status" value="1"/>
</dbReference>
<evidence type="ECO:0000313" key="4">
    <source>
        <dbReference type="Proteomes" id="UP001500975"/>
    </source>
</evidence>
<dbReference type="Gene3D" id="3.40.190.10">
    <property type="entry name" value="Periplasmic binding protein-like II"/>
    <property type="match status" value="1"/>
</dbReference>
<dbReference type="RefSeq" id="WP_345535097.1">
    <property type="nucleotide sequence ID" value="NZ_BAABGJ010000001.1"/>
</dbReference>
<feature type="chain" id="PRO_5045159879" evidence="2">
    <location>
        <begin position="33"/>
        <end position="332"/>
    </location>
</feature>
<evidence type="ECO:0000256" key="2">
    <source>
        <dbReference type="SAM" id="SignalP"/>
    </source>
</evidence>
<organism evidence="3 4">
    <name type="scientific">Variovorax defluvii</name>
    <dbReference type="NCBI Taxonomy" id="913761"/>
    <lineage>
        <taxon>Bacteria</taxon>
        <taxon>Pseudomonadati</taxon>
        <taxon>Pseudomonadota</taxon>
        <taxon>Betaproteobacteria</taxon>
        <taxon>Burkholderiales</taxon>
        <taxon>Comamonadaceae</taxon>
        <taxon>Variovorax</taxon>
    </lineage>
</organism>
<gene>
    <name evidence="3" type="ORF">GCM10023165_00380</name>
</gene>
<dbReference type="PIRSF" id="PIRSF017082">
    <property type="entry name" value="YflP"/>
    <property type="match status" value="1"/>
</dbReference>
<dbReference type="Pfam" id="PF03401">
    <property type="entry name" value="TctC"/>
    <property type="match status" value="1"/>
</dbReference>